<dbReference type="Gene3D" id="2.30.30.280">
    <property type="entry name" value="Adenine nucleotide alpha hydrolases-like domains"/>
    <property type="match status" value="1"/>
</dbReference>
<comment type="function">
    <text evidence="9">Catalyzes the 2-thiolation of uridine at the wobble position (U34) of tRNA, leading to the formation of s(2)U34.</text>
</comment>
<dbReference type="Pfam" id="PF03054">
    <property type="entry name" value="tRNA_Me_trans"/>
    <property type="match status" value="1"/>
</dbReference>
<keyword evidence="9" id="KW-0963">Cytoplasm</keyword>
<dbReference type="PANTHER" id="PTHR11933">
    <property type="entry name" value="TRNA 5-METHYLAMINOMETHYL-2-THIOURIDYLATE -METHYLTRANSFERASE"/>
    <property type="match status" value="1"/>
</dbReference>
<feature type="active site" description="Nucleophile" evidence="9">
    <location>
        <position position="104"/>
    </location>
</feature>
<dbReference type="InterPro" id="IPR014729">
    <property type="entry name" value="Rossmann-like_a/b/a_fold"/>
</dbReference>
<dbReference type="Proteomes" id="UP001221411">
    <property type="component" value="Unassembled WGS sequence"/>
</dbReference>
<keyword evidence="7 9" id="KW-1015">Disulfide bond</keyword>
<comment type="catalytic activity">
    <reaction evidence="8 9">
        <text>S-sulfanyl-L-cysteinyl-[protein] + uridine(34) in tRNA + AH2 + ATP = 2-thiouridine(34) in tRNA + L-cysteinyl-[protein] + A + AMP + diphosphate + H(+)</text>
        <dbReference type="Rhea" id="RHEA:47032"/>
        <dbReference type="Rhea" id="RHEA-COMP:10131"/>
        <dbReference type="Rhea" id="RHEA-COMP:11726"/>
        <dbReference type="Rhea" id="RHEA-COMP:11727"/>
        <dbReference type="Rhea" id="RHEA-COMP:11728"/>
        <dbReference type="ChEBI" id="CHEBI:13193"/>
        <dbReference type="ChEBI" id="CHEBI:15378"/>
        <dbReference type="ChEBI" id="CHEBI:17499"/>
        <dbReference type="ChEBI" id="CHEBI:29950"/>
        <dbReference type="ChEBI" id="CHEBI:30616"/>
        <dbReference type="ChEBI" id="CHEBI:33019"/>
        <dbReference type="ChEBI" id="CHEBI:61963"/>
        <dbReference type="ChEBI" id="CHEBI:65315"/>
        <dbReference type="ChEBI" id="CHEBI:87170"/>
        <dbReference type="ChEBI" id="CHEBI:456215"/>
        <dbReference type="EC" id="2.8.1.13"/>
    </reaction>
</comment>
<feature type="region of interest" description="Interaction with tRNA" evidence="9">
    <location>
        <begin position="151"/>
        <end position="153"/>
    </location>
</feature>
<dbReference type="EMBL" id="JAQNDO010000001">
    <property type="protein sequence ID" value="MDC0748448.1"/>
    <property type="molecule type" value="Genomic_DNA"/>
</dbReference>
<evidence type="ECO:0000256" key="2">
    <source>
        <dbReference type="ARBA" id="ARBA00022679"/>
    </source>
</evidence>
<name>A0ABT5F2X2_9BACT</name>
<sequence>MTKGTRIVVAMSGGVDSSVAAARLCDAGYDVIGVTLHLWDYPDDRSERGRCCAPEDQHDARRAADHLGIPHYTFDRRELFRAHVVDPFVDAYLDGETPSPCVACNRSVKMRELFPLAERLGASFIATGHYARTEVGEDGRARLYRGKDRVKDQSYFLHMLREDELRRLVLPLGDATKEEVRAEAHARRIPRADKGESQELCFVPAGGYGAFVENRAGRERVRPGPIVDDRGRTVGHHEGVHRFTIGQRKGIGVALGRPAFVVGIDAESGAVRLGGEDALLATGALLEAGAWSDDVSFPFEADVRVRARHEGERATIERVQDPERGEVLVARFRTPVKAVSPGQVAVAYDGDRVCGGATIKAAIHAGAGGAA</sequence>
<gene>
    <name evidence="9 12" type="primary">mnmA</name>
    <name evidence="12" type="ORF">POL67_44385</name>
</gene>
<evidence type="ECO:0000256" key="6">
    <source>
        <dbReference type="ARBA" id="ARBA00022884"/>
    </source>
</evidence>
<keyword evidence="2 9" id="KW-0808">Transferase</keyword>
<dbReference type="InterPro" id="IPR046884">
    <property type="entry name" value="MnmA-like_central"/>
</dbReference>
<dbReference type="CDD" id="cd01998">
    <property type="entry name" value="MnmA_TRMU-like"/>
    <property type="match status" value="1"/>
</dbReference>
<dbReference type="HAMAP" id="MF_00144">
    <property type="entry name" value="tRNA_thiouridyl_MnmA"/>
    <property type="match status" value="1"/>
</dbReference>
<dbReference type="NCBIfam" id="TIGR00420">
    <property type="entry name" value="trmU"/>
    <property type="match status" value="1"/>
</dbReference>
<feature type="binding site" evidence="9">
    <location>
        <position position="128"/>
    </location>
    <ligand>
        <name>ATP</name>
        <dbReference type="ChEBI" id="CHEBI:30616"/>
    </ligand>
</feature>
<evidence type="ECO:0000256" key="1">
    <source>
        <dbReference type="ARBA" id="ARBA00022555"/>
    </source>
</evidence>
<comment type="similarity">
    <text evidence="9">Belongs to the MnmA/TRMU family.</text>
</comment>
<dbReference type="Pfam" id="PF20258">
    <property type="entry name" value="tRNA_Me_trans_C"/>
    <property type="match status" value="1"/>
</dbReference>
<feature type="active site" description="Cysteine persulfide intermediate" evidence="9">
    <location>
        <position position="201"/>
    </location>
</feature>
<evidence type="ECO:0000256" key="7">
    <source>
        <dbReference type="ARBA" id="ARBA00023157"/>
    </source>
</evidence>
<dbReference type="GO" id="GO:0103016">
    <property type="term" value="F:tRNA-uridine 2-sulfurtransferase activity"/>
    <property type="evidence" value="ECO:0007669"/>
    <property type="project" value="UniProtKB-EC"/>
</dbReference>
<dbReference type="EC" id="2.8.1.13" evidence="9"/>
<keyword evidence="4 9" id="KW-0547">Nucleotide-binding</keyword>
<dbReference type="Gene3D" id="2.40.30.10">
    <property type="entry name" value="Translation factors"/>
    <property type="match status" value="1"/>
</dbReference>
<dbReference type="PANTHER" id="PTHR11933:SF5">
    <property type="entry name" value="MITOCHONDRIAL TRNA-SPECIFIC 2-THIOURIDYLASE 1"/>
    <property type="match status" value="1"/>
</dbReference>
<evidence type="ECO:0000256" key="8">
    <source>
        <dbReference type="ARBA" id="ARBA00051542"/>
    </source>
</evidence>
<dbReference type="InterPro" id="IPR046885">
    <property type="entry name" value="MnmA-like_C"/>
</dbReference>
<evidence type="ECO:0000259" key="11">
    <source>
        <dbReference type="Pfam" id="PF20259"/>
    </source>
</evidence>
<dbReference type="NCBIfam" id="NF001138">
    <property type="entry name" value="PRK00143.1"/>
    <property type="match status" value="1"/>
</dbReference>
<dbReference type="InterPro" id="IPR004506">
    <property type="entry name" value="MnmA-like"/>
</dbReference>
<organism evidence="12 13">
    <name type="scientific">Polyangium mundeleinium</name>
    <dbReference type="NCBI Taxonomy" id="2995306"/>
    <lineage>
        <taxon>Bacteria</taxon>
        <taxon>Pseudomonadati</taxon>
        <taxon>Myxococcota</taxon>
        <taxon>Polyangia</taxon>
        <taxon>Polyangiales</taxon>
        <taxon>Polyangiaceae</taxon>
        <taxon>Polyangium</taxon>
    </lineage>
</organism>
<feature type="site" description="Interaction with tRNA" evidence="9">
    <location>
        <position position="129"/>
    </location>
</feature>
<keyword evidence="6 9" id="KW-0694">RNA-binding</keyword>
<keyword evidence="5 9" id="KW-0067">ATP-binding</keyword>
<feature type="site" description="Interaction with tRNA" evidence="9">
    <location>
        <position position="343"/>
    </location>
</feature>
<feature type="binding site" evidence="9">
    <location>
        <begin position="10"/>
        <end position="17"/>
    </location>
    <ligand>
        <name>ATP</name>
        <dbReference type="ChEBI" id="CHEBI:30616"/>
    </ligand>
</feature>
<dbReference type="InterPro" id="IPR023382">
    <property type="entry name" value="MnmA-like_central_sf"/>
</dbReference>
<accession>A0ABT5F2X2</accession>
<reference evidence="12 13" key="1">
    <citation type="submission" date="2022-11" db="EMBL/GenBank/DDBJ databases">
        <title>Minimal conservation of predation-associated metabolite biosynthetic gene clusters underscores biosynthetic potential of Myxococcota including descriptions for ten novel species: Archangium lansinium sp. nov., Myxococcus landrumus sp. nov., Nannocystis bai.</title>
        <authorList>
            <person name="Ahearne A."/>
            <person name="Stevens C."/>
            <person name="Dowd S."/>
        </authorList>
    </citation>
    <scope>NUCLEOTIDE SEQUENCE [LARGE SCALE GENOMIC DNA]</scope>
    <source>
        <strain evidence="12 13">RJM3</strain>
    </source>
</reference>
<dbReference type="RefSeq" id="WP_271927389.1">
    <property type="nucleotide sequence ID" value="NZ_JAQNDO010000001.1"/>
</dbReference>
<keyword evidence="1 9" id="KW-0820">tRNA-binding</keyword>
<evidence type="ECO:0000256" key="5">
    <source>
        <dbReference type="ARBA" id="ARBA00022840"/>
    </source>
</evidence>
<comment type="caution">
    <text evidence="12">The sequence shown here is derived from an EMBL/GenBank/DDBJ whole genome shotgun (WGS) entry which is preliminary data.</text>
</comment>
<feature type="disulfide bond" description="Alternate" evidence="9">
    <location>
        <begin position="104"/>
        <end position="201"/>
    </location>
</feature>
<proteinExistence type="inferred from homology"/>
<evidence type="ECO:0000256" key="3">
    <source>
        <dbReference type="ARBA" id="ARBA00022694"/>
    </source>
</evidence>
<protein>
    <recommendedName>
        <fullName evidence="9">tRNA-specific 2-thiouridylase MnmA</fullName>
        <ecNumber evidence="9">2.8.1.13</ecNumber>
    </recommendedName>
</protein>
<feature type="domain" description="tRNA-specific 2-thiouridylase MnmA-like central" evidence="11">
    <location>
        <begin position="221"/>
        <end position="272"/>
    </location>
</feature>
<feature type="binding site" evidence="9">
    <location>
        <position position="36"/>
    </location>
    <ligand>
        <name>ATP</name>
        <dbReference type="ChEBI" id="CHEBI:30616"/>
    </ligand>
</feature>
<comment type="subcellular location">
    <subcellularLocation>
        <location evidence="9">Cytoplasm</location>
    </subcellularLocation>
</comment>
<evidence type="ECO:0000256" key="4">
    <source>
        <dbReference type="ARBA" id="ARBA00022741"/>
    </source>
</evidence>
<feature type="domain" description="tRNA-specific 2-thiouridylase MnmA-like C-terminal" evidence="10">
    <location>
        <begin position="298"/>
        <end position="359"/>
    </location>
</feature>
<comment type="caution">
    <text evidence="9">Lacks conserved residue(s) required for the propagation of feature annotation.</text>
</comment>
<evidence type="ECO:0000256" key="9">
    <source>
        <dbReference type="HAMAP-Rule" id="MF_00144"/>
    </source>
</evidence>
<dbReference type="SUPFAM" id="SSF52402">
    <property type="entry name" value="Adenine nucleotide alpha hydrolases-like"/>
    <property type="match status" value="1"/>
</dbReference>
<dbReference type="Gene3D" id="3.40.50.620">
    <property type="entry name" value="HUPs"/>
    <property type="match status" value="1"/>
</dbReference>
<keyword evidence="13" id="KW-1185">Reference proteome</keyword>
<evidence type="ECO:0000313" key="12">
    <source>
        <dbReference type="EMBL" id="MDC0748448.1"/>
    </source>
</evidence>
<evidence type="ECO:0000313" key="13">
    <source>
        <dbReference type="Proteomes" id="UP001221411"/>
    </source>
</evidence>
<evidence type="ECO:0000259" key="10">
    <source>
        <dbReference type="Pfam" id="PF20258"/>
    </source>
</evidence>
<keyword evidence="3 9" id="KW-0819">tRNA processing</keyword>
<dbReference type="Pfam" id="PF20259">
    <property type="entry name" value="tRNA_Me_trans_M"/>
    <property type="match status" value="1"/>
</dbReference>